<dbReference type="Proteomes" id="UP000534870">
    <property type="component" value="Unassembled WGS sequence"/>
</dbReference>
<dbReference type="EMBL" id="JABXXP010001079">
    <property type="protein sequence ID" value="NVN13649.1"/>
    <property type="molecule type" value="Genomic_DNA"/>
</dbReference>
<dbReference type="Pfam" id="PF13779">
    <property type="entry name" value="DUF4175"/>
    <property type="match status" value="1"/>
</dbReference>
<feature type="non-terminal residue" evidence="1">
    <location>
        <position position="1"/>
    </location>
</feature>
<evidence type="ECO:0000313" key="1">
    <source>
        <dbReference type="EMBL" id="NVN13649.1"/>
    </source>
</evidence>
<sequence length="244" mass="26230">RPLGPGSWSADIKLLGSASLTLRGRGRSFSRWNVTILPDAAPAVSWRAGAGSMPGEWRTRLPYSARQAYGIATLRAELHLIRSGREQARGQGEAERVLSVPIPVDGRPKEVTGTALPDLSADPWAGEEVAGRLVATSVSGREGRSDEIRFRLGARLFRNPMARAVLDVRRRVAVGRESRFTAASDLLALGETPDPFAHDAGMLLNLTSAAALLESRDVEAGAATARAVDQALARLWYLALDIED</sequence>
<feature type="non-terminal residue" evidence="1">
    <location>
        <position position="244"/>
    </location>
</feature>
<organism evidence="1 2">
    <name type="scientific">Nguyenibacter vanlangensis</name>
    <dbReference type="NCBI Taxonomy" id="1216886"/>
    <lineage>
        <taxon>Bacteria</taxon>
        <taxon>Pseudomonadati</taxon>
        <taxon>Pseudomonadota</taxon>
        <taxon>Alphaproteobacteria</taxon>
        <taxon>Acetobacterales</taxon>
        <taxon>Acetobacteraceae</taxon>
        <taxon>Nguyenibacter</taxon>
    </lineage>
</organism>
<dbReference type="InterPro" id="IPR012683">
    <property type="entry name" value="CHP02302_TM"/>
</dbReference>
<proteinExistence type="predicted"/>
<comment type="caution">
    <text evidence="1">The sequence shown here is derived from an EMBL/GenBank/DDBJ whole genome shotgun (WGS) entry which is preliminary data.</text>
</comment>
<reference evidence="1 2" key="1">
    <citation type="submission" date="2020-06" db="EMBL/GenBank/DDBJ databases">
        <title>Description of novel acetic acid bacteria.</title>
        <authorList>
            <person name="Sombolestani A."/>
        </authorList>
    </citation>
    <scope>NUCLEOTIDE SEQUENCE [LARGE SCALE GENOMIC DNA]</scope>
    <source>
        <strain evidence="1 2">LMG 31431</strain>
    </source>
</reference>
<dbReference type="RefSeq" id="WP_176641943.1">
    <property type="nucleotide sequence ID" value="NZ_JABXXP010001079.1"/>
</dbReference>
<name>A0A7Y7J081_9PROT</name>
<protein>
    <submittedName>
        <fullName evidence="1">DUF4175 family protein</fullName>
    </submittedName>
</protein>
<accession>A0A7Y7J081</accession>
<evidence type="ECO:0000313" key="2">
    <source>
        <dbReference type="Proteomes" id="UP000534870"/>
    </source>
</evidence>
<gene>
    <name evidence="1" type="ORF">HUK84_21340</name>
</gene>
<dbReference type="AlphaFoldDB" id="A0A7Y7J081"/>